<proteinExistence type="predicted"/>
<name>A0ABN7HR48_9BURK</name>
<evidence type="ECO:0000256" key="1">
    <source>
        <dbReference type="ARBA" id="ARBA00023002"/>
    </source>
</evidence>
<keyword evidence="4" id="KW-1185">Reference proteome</keyword>
<reference evidence="3 4" key="1">
    <citation type="submission" date="2020-10" db="EMBL/GenBank/DDBJ databases">
        <authorList>
            <person name="Peeters C."/>
        </authorList>
    </citation>
    <scope>NUCLEOTIDE SEQUENCE [LARGE SCALE GENOMIC DNA]</scope>
    <source>
        <strain evidence="3 4">LMG 27952</strain>
    </source>
</reference>
<dbReference type="PANTHER" id="PTHR43625">
    <property type="entry name" value="AFLATOXIN B1 ALDEHYDE REDUCTASE"/>
    <property type="match status" value="1"/>
</dbReference>
<dbReference type="Proteomes" id="UP000656319">
    <property type="component" value="Unassembled WGS sequence"/>
</dbReference>
<dbReference type="InterPro" id="IPR036812">
    <property type="entry name" value="NAD(P)_OxRdtase_dom_sf"/>
</dbReference>
<dbReference type="Pfam" id="PF00248">
    <property type="entry name" value="Aldo_ket_red"/>
    <property type="match status" value="1"/>
</dbReference>
<feature type="domain" description="NADP-dependent oxidoreductase" evidence="2">
    <location>
        <begin position="24"/>
        <end position="286"/>
    </location>
</feature>
<dbReference type="Gene3D" id="3.20.20.100">
    <property type="entry name" value="NADP-dependent oxidoreductase domain"/>
    <property type="match status" value="1"/>
</dbReference>
<dbReference type="RefSeq" id="WP_201696378.1">
    <property type="nucleotide sequence ID" value="NZ_CAJHCQ010000006.1"/>
</dbReference>
<dbReference type="EMBL" id="CAJHCQ010000006">
    <property type="protein sequence ID" value="CAD6532627.1"/>
    <property type="molecule type" value="Genomic_DNA"/>
</dbReference>
<organism evidence="3 4">
    <name type="scientific">Paraburkholderia hiiakae</name>
    <dbReference type="NCBI Taxonomy" id="1081782"/>
    <lineage>
        <taxon>Bacteria</taxon>
        <taxon>Pseudomonadati</taxon>
        <taxon>Pseudomonadota</taxon>
        <taxon>Betaproteobacteria</taxon>
        <taxon>Burkholderiales</taxon>
        <taxon>Burkholderiaceae</taxon>
        <taxon>Paraburkholderia</taxon>
    </lineage>
</organism>
<gene>
    <name evidence="3" type="primary">pdxI_1</name>
    <name evidence="3" type="ORF">LMG27952_02641</name>
</gene>
<dbReference type="InterPro" id="IPR020471">
    <property type="entry name" value="AKR"/>
</dbReference>
<dbReference type="EC" id="1.1.1.65" evidence="3"/>
<evidence type="ECO:0000313" key="4">
    <source>
        <dbReference type="Proteomes" id="UP000656319"/>
    </source>
</evidence>
<dbReference type="CDD" id="cd19088">
    <property type="entry name" value="AKR_AKR13B1"/>
    <property type="match status" value="1"/>
</dbReference>
<dbReference type="SUPFAM" id="SSF51430">
    <property type="entry name" value="NAD(P)-linked oxidoreductase"/>
    <property type="match status" value="1"/>
</dbReference>
<protein>
    <submittedName>
        <fullName evidence="3">Pyridoxine 4-dehydrogenase</fullName>
        <ecNumber evidence="3">1.1.1.65</ecNumber>
    </submittedName>
</protein>
<sequence length="288" mass="31625">MSDPLISASAAGKFKLAGEVDITRLGYGAMRITGPGIWGPQDNPAEALRVLQSLPEFGIDFVDTADSYGPEVSEQLIREALHPYKNVIVATKAGLRRPGPDQWQPDGRPEYLRERAQRSLKNLGVEQISLWQLHRVDPAVPADEQFDAVNALQKEGLVRFVGLSEVSVEQIKAASKHFKVATVQNRYNLFDRQSESVLEYCEANDIGFIPWYPLAAGSIGESSTTLGEVARNHGASPMQIAIAWLLRKSHVMLPIPGTSNRAHLRANVSAANIKLSNDEMNRLNAFAS</sequence>
<evidence type="ECO:0000313" key="3">
    <source>
        <dbReference type="EMBL" id="CAD6532627.1"/>
    </source>
</evidence>
<dbReference type="PRINTS" id="PR00069">
    <property type="entry name" value="ALDKETRDTASE"/>
</dbReference>
<dbReference type="GO" id="GO:0050236">
    <property type="term" value="F:pyridoxine 4-dehydrogenase (NADP+) activity"/>
    <property type="evidence" value="ECO:0007669"/>
    <property type="project" value="UniProtKB-EC"/>
</dbReference>
<evidence type="ECO:0000259" key="2">
    <source>
        <dbReference type="Pfam" id="PF00248"/>
    </source>
</evidence>
<comment type="caution">
    <text evidence="3">The sequence shown here is derived from an EMBL/GenBank/DDBJ whole genome shotgun (WGS) entry which is preliminary data.</text>
</comment>
<keyword evidence="1 3" id="KW-0560">Oxidoreductase</keyword>
<dbReference type="InterPro" id="IPR050791">
    <property type="entry name" value="Aldo-Keto_reductase"/>
</dbReference>
<dbReference type="PANTHER" id="PTHR43625:SF40">
    <property type="entry name" value="ALDO-KETO REDUCTASE YAKC [NADP(+)]"/>
    <property type="match status" value="1"/>
</dbReference>
<accession>A0ABN7HR48</accession>
<dbReference type="InterPro" id="IPR023210">
    <property type="entry name" value="NADP_OxRdtase_dom"/>
</dbReference>